<protein>
    <submittedName>
        <fullName evidence="2">Uncharacterized protein</fullName>
    </submittedName>
</protein>
<dbReference type="EMBL" id="BPLQ01006032">
    <property type="protein sequence ID" value="GIY19397.1"/>
    <property type="molecule type" value="Genomic_DNA"/>
</dbReference>
<organism evidence="2 3">
    <name type="scientific">Caerostris darwini</name>
    <dbReference type="NCBI Taxonomy" id="1538125"/>
    <lineage>
        <taxon>Eukaryota</taxon>
        <taxon>Metazoa</taxon>
        <taxon>Ecdysozoa</taxon>
        <taxon>Arthropoda</taxon>
        <taxon>Chelicerata</taxon>
        <taxon>Arachnida</taxon>
        <taxon>Araneae</taxon>
        <taxon>Araneomorphae</taxon>
        <taxon>Entelegynae</taxon>
        <taxon>Araneoidea</taxon>
        <taxon>Araneidae</taxon>
        <taxon>Caerostris</taxon>
    </lineage>
</organism>
<comment type="caution">
    <text evidence="2">The sequence shown here is derived from an EMBL/GenBank/DDBJ whole genome shotgun (WGS) entry which is preliminary data.</text>
</comment>
<proteinExistence type="predicted"/>
<dbReference type="Proteomes" id="UP001054837">
    <property type="component" value="Unassembled WGS sequence"/>
</dbReference>
<dbReference type="AlphaFoldDB" id="A0AAV4RG28"/>
<feature type="compositionally biased region" description="Polar residues" evidence="1">
    <location>
        <begin position="1"/>
        <end position="13"/>
    </location>
</feature>
<accession>A0AAV4RG28</accession>
<evidence type="ECO:0000256" key="1">
    <source>
        <dbReference type="SAM" id="MobiDB-lite"/>
    </source>
</evidence>
<reference evidence="2 3" key="1">
    <citation type="submission" date="2021-06" db="EMBL/GenBank/DDBJ databases">
        <title>Caerostris darwini draft genome.</title>
        <authorList>
            <person name="Kono N."/>
            <person name="Arakawa K."/>
        </authorList>
    </citation>
    <scope>NUCLEOTIDE SEQUENCE [LARGE SCALE GENOMIC DNA]</scope>
</reference>
<evidence type="ECO:0000313" key="3">
    <source>
        <dbReference type="Proteomes" id="UP001054837"/>
    </source>
</evidence>
<keyword evidence="3" id="KW-1185">Reference proteome</keyword>
<name>A0AAV4RG28_9ARAC</name>
<feature type="region of interest" description="Disordered" evidence="1">
    <location>
        <begin position="1"/>
        <end position="22"/>
    </location>
</feature>
<evidence type="ECO:0000313" key="2">
    <source>
        <dbReference type="EMBL" id="GIY19397.1"/>
    </source>
</evidence>
<sequence>MMTRSLLESSPKQPSKRPYRIHQPKKTIFSETRSITELQRQRERFPIILKRFMSSPGFQTVSPFTATTFPFSNIFGETS</sequence>
<gene>
    <name evidence="2" type="ORF">CDAR_414691</name>
</gene>